<dbReference type="AlphaFoldDB" id="U2MT60"/>
<evidence type="ECO:0000313" key="2">
    <source>
        <dbReference type="Proteomes" id="UP000017023"/>
    </source>
</evidence>
<organism evidence="1 2">
    <name type="scientific">Segatella salivae F0493</name>
    <dbReference type="NCBI Taxonomy" id="1395125"/>
    <lineage>
        <taxon>Bacteria</taxon>
        <taxon>Pseudomonadati</taxon>
        <taxon>Bacteroidota</taxon>
        <taxon>Bacteroidia</taxon>
        <taxon>Bacteroidales</taxon>
        <taxon>Prevotellaceae</taxon>
        <taxon>Segatella</taxon>
    </lineage>
</organism>
<name>U2MT60_9BACT</name>
<gene>
    <name evidence="1" type="ORF">HMPREF9145_0612</name>
</gene>
<evidence type="ECO:0000313" key="1">
    <source>
        <dbReference type="EMBL" id="ERK02429.1"/>
    </source>
</evidence>
<sequence length="45" mass="5454">MQRREATQQQLNKLPFLRKEIKEVMLLMVHNLFFFGMMVKSLRTA</sequence>
<dbReference type="Proteomes" id="UP000017023">
    <property type="component" value="Unassembled WGS sequence"/>
</dbReference>
<accession>U2MT60</accession>
<dbReference type="PATRIC" id="fig|1395125.3.peg.401"/>
<reference evidence="1 2" key="1">
    <citation type="submission" date="2013-08" db="EMBL/GenBank/DDBJ databases">
        <authorList>
            <person name="Durkin A.S."/>
            <person name="Haft D.R."/>
            <person name="McCorrison J."/>
            <person name="Torralba M."/>
            <person name="Gillis M."/>
            <person name="Haft D.H."/>
            <person name="Methe B."/>
            <person name="Sutton G."/>
            <person name="Nelson K.E."/>
        </authorList>
    </citation>
    <scope>NUCLEOTIDE SEQUENCE [LARGE SCALE GENOMIC DNA]</scope>
    <source>
        <strain evidence="1 2">F0493</strain>
    </source>
</reference>
<proteinExistence type="predicted"/>
<protein>
    <submittedName>
        <fullName evidence="1">Uncharacterized protein</fullName>
    </submittedName>
</protein>
<comment type="caution">
    <text evidence="1">The sequence shown here is derived from an EMBL/GenBank/DDBJ whole genome shotgun (WGS) entry which is preliminary data.</text>
</comment>
<dbReference type="EMBL" id="AWGW01000006">
    <property type="protein sequence ID" value="ERK02429.1"/>
    <property type="molecule type" value="Genomic_DNA"/>
</dbReference>